<comment type="caution">
    <text evidence="1">The sequence shown here is derived from an EMBL/GenBank/DDBJ whole genome shotgun (WGS) entry which is preliminary data.</text>
</comment>
<proteinExistence type="predicted"/>
<name>A0A0T5VHA6_9SPHI</name>
<dbReference type="PANTHER" id="PTHR12904">
    <property type="match status" value="1"/>
</dbReference>
<protein>
    <recommendedName>
        <fullName evidence="3">Leucine-rich repeat domain-containing protein</fullName>
    </recommendedName>
</protein>
<dbReference type="InterPro" id="IPR051341">
    <property type="entry name" value="Zyg-11_UBL_adapter"/>
</dbReference>
<evidence type="ECO:0008006" key="3">
    <source>
        <dbReference type="Google" id="ProtNLM"/>
    </source>
</evidence>
<dbReference type="PANTHER" id="PTHR12904:SF23">
    <property type="entry name" value="PROTEIN ZER-1 HOMOLOG"/>
    <property type="match status" value="1"/>
</dbReference>
<dbReference type="Proteomes" id="UP000051950">
    <property type="component" value="Unassembled WGS sequence"/>
</dbReference>
<organism evidence="1 2">
    <name type="scientific">Pedobacter ginsenosidimutans</name>
    <dbReference type="NCBI Taxonomy" id="687842"/>
    <lineage>
        <taxon>Bacteria</taxon>
        <taxon>Pseudomonadati</taxon>
        <taxon>Bacteroidota</taxon>
        <taxon>Sphingobacteriia</taxon>
        <taxon>Sphingobacteriales</taxon>
        <taxon>Sphingobacteriaceae</taxon>
        <taxon>Pedobacter</taxon>
    </lineage>
</organism>
<gene>
    <name evidence="1" type="ORF">ASU31_25670</name>
</gene>
<dbReference type="OrthoDB" id="1332048at2"/>
<dbReference type="AlphaFoldDB" id="A0A0T5VHA6"/>
<evidence type="ECO:0000313" key="1">
    <source>
        <dbReference type="EMBL" id="KRT13194.1"/>
    </source>
</evidence>
<sequence>MGLFKRSKKWENFNGNINIYEDLVVSDIDLLVEEEQIHSLQFYMFKNPSRKTWEVLEQFYKRNPQFGLHVFWYEAVDFCFLDYIPSVRNLSVTSYLTTDFTPLIKLPDLRRLSIGETKSTSIDLSFISEFKSLESLYIDGMKKGLQSISRLSELKTLTLRGVKLANLDLIIGLKNLRELNLLFGSYKNLDAISTAKNLKVLEISRTRQIPNYDFLNSLDGLVSLCFEGMSTMEVLPDLKGLVNLKKIQIDNNSRLKDISAVEQLEKLEQLIIFFPENFKAELRRVILSQMTRILLNSNTIKFSTLVNFLEDPTKIALKTKGIENWNYSIAKLNI</sequence>
<dbReference type="SUPFAM" id="SSF52058">
    <property type="entry name" value="L domain-like"/>
    <property type="match status" value="1"/>
</dbReference>
<dbReference type="RefSeq" id="WP_057935094.1">
    <property type="nucleotide sequence ID" value="NZ_LMZQ01000053.1"/>
</dbReference>
<dbReference type="Gene3D" id="3.80.10.10">
    <property type="entry name" value="Ribonuclease Inhibitor"/>
    <property type="match status" value="1"/>
</dbReference>
<reference evidence="1 2" key="1">
    <citation type="submission" date="2015-11" db="EMBL/GenBank/DDBJ databases">
        <title>Sequence of Pedobacter ginsenosidimutans.</title>
        <authorList>
            <person name="Carson E."/>
            <person name="Keyser V."/>
            <person name="Newman J."/>
            <person name="Miller J."/>
        </authorList>
    </citation>
    <scope>NUCLEOTIDE SEQUENCE [LARGE SCALE GENOMIC DNA]</scope>
    <source>
        <strain evidence="1 2">KACC 14530</strain>
    </source>
</reference>
<dbReference type="InterPro" id="IPR032675">
    <property type="entry name" value="LRR_dom_sf"/>
</dbReference>
<dbReference type="STRING" id="687842.ASU31_25670"/>
<keyword evidence="2" id="KW-1185">Reference proteome</keyword>
<dbReference type="EMBL" id="LMZQ01000053">
    <property type="protein sequence ID" value="KRT13194.1"/>
    <property type="molecule type" value="Genomic_DNA"/>
</dbReference>
<accession>A0A0T5VHA6</accession>
<evidence type="ECO:0000313" key="2">
    <source>
        <dbReference type="Proteomes" id="UP000051950"/>
    </source>
</evidence>